<name>A0A139SU39_9BACT</name>
<protein>
    <submittedName>
        <fullName evidence="1">Uncharacterized protein</fullName>
    </submittedName>
</protein>
<accession>A0A139SU39</accession>
<dbReference type="Proteomes" id="UP000070058">
    <property type="component" value="Unassembled WGS sequence"/>
</dbReference>
<organism evidence="1 2">
    <name type="scientific">Cephaloticoccus primus</name>
    <dbReference type="NCBI Taxonomy" id="1548207"/>
    <lineage>
        <taxon>Bacteria</taxon>
        <taxon>Pseudomonadati</taxon>
        <taxon>Verrucomicrobiota</taxon>
        <taxon>Opitutia</taxon>
        <taxon>Opitutales</taxon>
        <taxon>Opitutaceae</taxon>
        <taxon>Cephaloticoccus</taxon>
    </lineage>
</organism>
<proteinExistence type="predicted"/>
<gene>
    <name evidence="1" type="ORF">AXK11_01265</name>
</gene>
<reference evidence="2" key="1">
    <citation type="submission" date="2016-02" db="EMBL/GenBank/DDBJ databases">
        <authorList>
            <person name="Sanders J.G."/>
            <person name="Lin J.Y."/>
            <person name="Wertz J.T."/>
            <person name="Russell J.A."/>
            <person name="Moreau C.S."/>
            <person name="Powell S."/>
        </authorList>
    </citation>
    <scope>NUCLEOTIDE SEQUENCE [LARGE SCALE GENOMIC DNA]</scope>
    <source>
        <strain evidence="2">CAG34</strain>
    </source>
</reference>
<evidence type="ECO:0000313" key="2">
    <source>
        <dbReference type="Proteomes" id="UP000070058"/>
    </source>
</evidence>
<dbReference type="AlphaFoldDB" id="A0A139SU39"/>
<comment type="caution">
    <text evidence="1">The sequence shown here is derived from an EMBL/GenBank/DDBJ whole genome shotgun (WGS) entry which is preliminary data.</text>
</comment>
<evidence type="ECO:0000313" key="1">
    <source>
        <dbReference type="EMBL" id="KXU38096.1"/>
    </source>
</evidence>
<keyword evidence="2" id="KW-1185">Reference proteome</keyword>
<dbReference type="EMBL" id="LSZQ01000009">
    <property type="protein sequence ID" value="KXU38096.1"/>
    <property type="molecule type" value="Genomic_DNA"/>
</dbReference>
<sequence length="120" mass="14075">MSFGYRSRRDGIRHLFLDNLIFEGDSHLLVTGWKSGLHRLFVRKDSWFLDDILENIEFEGTHLPKGSLRSYDNTYWEIIPGLPEPATYGEIFSAIGLGLWYWGKKQRRRYIAQQRVPSVA</sequence>
<dbReference type="RefSeq" id="WP_068628245.1">
    <property type="nucleotide sequence ID" value="NZ_LSZQ01000009.1"/>
</dbReference>